<dbReference type="Proteomes" id="UP000702954">
    <property type="component" value="Unassembled WGS sequence"/>
</dbReference>
<evidence type="ECO:0000313" key="3">
    <source>
        <dbReference type="Proteomes" id="UP000294613"/>
    </source>
</evidence>
<name>A0A4R3JNF7_9FIRM</name>
<evidence type="ECO:0000313" key="1">
    <source>
        <dbReference type="EMBL" id="GBU05850.1"/>
    </source>
</evidence>
<organism evidence="2 3">
    <name type="scientific">Faecalimonas umbilicata</name>
    <dbReference type="NCBI Taxonomy" id="1912855"/>
    <lineage>
        <taxon>Bacteria</taxon>
        <taxon>Bacillati</taxon>
        <taxon>Bacillota</taxon>
        <taxon>Clostridia</taxon>
        <taxon>Lachnospirales</taxon>
        <taxon>Lachnospiraceae</taxon>
        <taxon>Faecalimonas</taxon>
    </lineage>
</organism>
<protein>
    <submittedName>
        <fullName evidence="2">NTP pyrophosphatase (Non-canonical NTP hydrolase)</fullName>
    </submittedName>
    <submittedName>
        <fullName evidence="1">Nucleotide pyrophosphohydrolase</fullName>
    </submittedName>
</protein>
<dbReference type="Gene3D" id="1.10.287.1080">
    <property type="entry name" value="MazG-like"/>
    <property type="match status" value="1"/>
</dbReference>
<dbReference type="GO" id="GO:0047429">
    <property type="term" value="F:nucleoside triphosphate diphosphatase activity"/>
    <property type="evidence" value="ECO:0007669"/>
    <property type="project" value="InterPro"/>
</dbReference>
<dbReference type="PANTHER" id="PTHR46523">
    <property type="entry name" value="DCTP PYROPHOSPHATASE 1"/>
    <property type="match status" value="1"/>
</dbReference>
<reference evidence="1 4" key="1">
    <citation type="journal article" date="2018" name="Int. J. Syst. Evol. Microbiol.">
        <title>Draft Genome Sequence of Faecalimonas umbilicata JCM 30896T, an Acetate-Producing Bacterium Isolated from Human Feces.</title>
        <authorList>
            <person name="Sakamoto M."/>
            <person name="Ikeyama N."/>
            <person name="Yuki M."/>
            <person name="Ohkuma M."/>
        </authorList>
    </citation>
    <scope>NUCLEOTIDE SEQUENCE [LARGE SCALE GENOMIC DNA]</scope>
    <source>
        <strain evidence="1 4">EGH7</strain>
    </source>
</reference>
<dbReference type="PANTHER" id="PTHR46523:SF1">
    <property type="entry name" value="DCTP PYROPHOSPHATASE 1"/>
    <property type="match status" value="1"/>
</dbReference>
<dbReference type="AlphaFoldDB" id="A0A4R3JNF7"/>
<dbReference type="PIRSF" id="PIRSF029826">
    <property type="entry name" value="UCP029826_pph"/>
    <property type="match status" value="1"/>
</dbReference>
<keyword evidence="4" id="KW-1185">Reference proteome</keyword>
<keyword evidence="2" id="KW-0378">Hydrolase</keyword>
<dbReference type="EMBL" id="SLZV01000013">
    <property type="protein sequence ID" value="TCS67893.1"/>
    <property type="molecule type" value="Genomic_DNA"/>
</dbReference>
<dbReference type="GO" id="GO:0009143">
    <property type="term" value="P:nucleoside triphosphate catabolic process"/>
    <property type="evidence" value="ECO:0007669"/>
    <property type="project" value="InterPro"/>
</dbReference>
<dbReference type="EMBL" id="BHEO01000008">
    <property type="protein sequence ID" value="GBU05850.1"/>
    <property type="molecule type" value="Genomic_DNA"/>
</dbReference>
<evidence type="ECO:0000313" key="2">
    <source>
        <dbReference type="EMBL" id="TCS67893.1"/>
    </source>
</evidence>
<sequence>MMIRETINQVLKFRDDRNWKQFHNPKDLAVSISLEAAELLEVFQWSGMDIECKEKQDKIREELADVLIYCVLMADVCELDINEIIQEKLKKNNKKYPINKAKNNSKKYNEL</sequence>
<dbReference type="SUPFAM" id="SSF101386">
    <property type="entry name" value="all-alpha NTP pyrophosphatases"/>
    <property type="match status" value="1"/>
</dbReference>
<dbReference type="CDD" id="cd11537">
    <property type="entry name" value="NTP-PPase_RS21-C6_like"/>
    <property type="match status" value="1"/>
</dbReference>
<evidence type="ECO:0000313" key="4">
    <source>
        <dbReference type="Proteomes" id="UP000702954"/>
    </source>
</evidence>
<accession>A0A4R3JNF7</accession>
<dbReference type="InterPro" id="IPR052555">
    <property type="entry name" value="dCTP_Pyrophosphatase"/>
</dbReference>
<gene>
    <name evidence="2" type="ORF">EDD74_11330</name>
    <name evidence="1" type="ORF">FAEUMB_23910</name>
</gene>
<proteinExistence type="predicted"/>
<comment type="caution">
    <text evidence="2">The sequence shown here is derived from an EMBL/GenBank/DDBJ whole genome shotgun (WGS) entry which is preliminary data.</text>
</comment>
<dbReference type="Proteomes" id="UP000294613">
    <property type="component" value="Unassembled WGS sequence"/>
</dbReference>
<dbReference type="Pfam" id="PF12643">
    <property type="entry name" value="MazG-like"/>
    <property type="match status" value="1"/>
</dbReference>
<dbReference type="InterPro" id="IPR025984">
    <property type="entry name" value="DCTPP"/>
</dbReference>
<reference evidence="2 3" key="2">
    <citation type="submission" date="2019-03" db="EMBL/GenBank/DDBJ databases">
        <title>Genomic Encyclopedia of Type Strains, Phase IV (KMG-IV): sequencing the most valuable type-strain genomes for metagenomic binning, comparative biology and taxonomic classification.</title>
        <authorList>
            <person name="Goeker M."/>
        </authorList>
    </citation>
    <scope>NUCLEOTIDE SEQUENCE [LARGE SCALE GENOMIC DNA]</scope>
    <source>
        <strain evidence="2 3">DSM 103426</strain>
    </source>
</reference>